<accession>A0ACC1JW88</accession>
<protein>
    <submittedName>
        <fullName evidence="1">Protein cwh43</fullName>
    </submittedName>
</protein>
<reference evidence="1" key="1">
    <citation type="submission" date="2022-07" db="EMBL/GenBank/DDBJ databases">
        <title>Phylogenomic reconstructions and comparative analyses of Kickxellomycotina fungi.</title>
        <authorList>
            <person name="Reynolds N.K."/>
            <person name="Stajich J.E."/>
            <person name="Barry K."/>
            <person name="Grigoriev I.V."/>
            <person name="Crous P."/>
            <person name="Smith M.E."/>
        </authorList>
    </citation>
    <scope>NUCLEOTIDE SEQUENCE</scope>
    <source>
        <strain evidence="1">CBS 109366</strain>
    </source>
</reference>
<dbReference type="EMBL" id="JANBUJ010001191">
    <property type="protein sequence ID" value="KAJ2768377.1"/>
    <property type="molecule type" value="Genomic_DNA"/>
</dbReference>
<keyword evidence="2" id="KW-1185">Reference proteome</keyword>
<organism evidence="1 2">
    <name type="scientific">Coemansia nantahalensis</name>
    <dbReference type="NCBI Taxonomy" id="2789366"/>
    <lineage>
        <taxon>Eukaryota</taxon>
        <taxon>Fungi</taxon>
        <taxon>Fungi incertae sedis</taxon>
        <taxon>Zoopagomycota</taxon>
        <taxon>Kickxellomycotina</taxon>
        <taxon>Kickxellomycetes</taxon>
        <taxon>Kickxellales</taxon>
        <taxon>Kickxellaceae</taxon>
        <taxon>Coemansia</taxon>
    </lineage>
</organism>
<name>A0ACC1JW88_9FUNG</name>
<comment type="caution">
    <text evidence="1">The sequence shown here is derived from an EMBL/GenBank/DDBJ whole genome shotgun (WGS) entry which is preliminary data.</text>
</comment>
<evidence type="ECO:0000313" key="2">
    <source>
        <dbReference type="Proteomes" id="UP001140234"/>
    </source>
</evidence>
<evidence type="ECO:0000313" key="1">
    <source>
        <dbReference type="EMBL" id="KAJ2768377.1"/>
    </source>
</evidence>
<sequence length="714" mass="77735">MWVAGPQTRHFLADTYLAFVFWTVLTSLGLCVWYFPLWHMGISGYEVALLSDMAPVLLAVPFVRRALRRHRAIAAAVGLAGVAAYAVADPAQRLLAVALGMAGVMLGLGAVLYEDRVPAAGRLERDIMAWEAGLVASVAVRMLFQTNNPAWPTINPASGGWNRTALVLGALAVLDVLTRGADAEAAERSAKKHDLAAAPAHARKHTTAWLPTALGFGALLFALHSMYTDSAIVGRWAWDGYPSTGPAPVPWGGLVITALAAGFSVGHRVELATGALWWAVAAIGAALITCVSGWAGFAGALVLGLYLGSVTRAILGAVARCPPGRTMLVATAWYNVLVLAHVWVVAYEFVPGGPLLRERTWVVVGATMLSLLGGARAARASLVSRVDPSRRAAVEAPVVRNQRRRARAVLWSAVIVGWAAMAVRLPAATQKPVPHRPEQRLITAAIWTVHFDLDNDMWLAENRIIEAVRDLEVDVMGFLESDTERIIMGGRDWTQRVSETLGYYVDYGPSPRKHTWGCAMISKFPILNSTHHLLPSPVGELACAIHATLDVHGRAVDVIISHNGQEENPLDRHLQTTELARIMRESHNPFIFAGYVVTKPHAKNYKTLYEGGRIHDIDPTDSDRWCQYIGYRGVKRIGYARVSRGTITDTEIQVGKFVVPADDAAAAAIDQAPPSNNRVAEAHYAPEYHFPTVFRGKGVRGHYYHVFNEPRYFA</sequence>
<proteinExistence type="predicted"/>
<gene>
    <name evidence="1" type="primary">CWH43_2</name>
    <name evidence="1" type="ORF">IWQ57_003564</name>
</gene>
<dbReference type="Proteomes" id="UP001140234">
    <property type="component" value="Unassembled WGS sequence"/>
</dbReference>